<dbReference type="AlphaFoldDB" id="S7ZC07"/>
<dbReference type="HOGENOM" id="CLU_1230292_0_0_1"/>
<dbReference type="PANTHER" id="PTHR38116">
    <property type="entry name" value="CHROMOSOME 7, WHOLE GENOME SHOTGUN SEQUENCE"/>
    <property type="match status" value="1"/>
</dbReference>
<protein>
    <submittedName>
        <fullName evidence="1">Uncharacterized protein</fullName>
    </submittedName>
</protein>
<proteinExistence type="predicted"/>
<keyword evidence="2" id="KW-1185">Reference proteome</keyword>
<gene>
    <name evidence="1" type="ORF">PDE_03101</name>
</gene>
<reference evidence="1 2" key="1">
    <citation type="journal article" date="2013" name="PLoS ONE">
        <title>Genomic and secretomic analyses reveal unique features of the lignocellulolytic enzyme system of Penicillium decumbens.</title>
        <authorList>
            <person name="Liu G."/>
            <person name="Zhang L."/>
            <person name="Wei X."/>
            <person name="Zou G."/>
            <person name="Qin Y."/>
            <person name="Ma L."/>
            <person name="Li J."/>
            <person name="Zheng H."/>
            <person name="Wang S."/>
            <person name="Wang C."/>
            <person name="Xun L."/>
            <person name="Zhao G.-P."/>
            <person name="Zhou Z."/>
            <person name="Qu Y."/>
        </authorList>
    </citation>
    <scope>NUCLEOTIDE SEQUENCE [LARGE SCALE GENOMIC DNA]</scope>
    <source>
        <strain evidence="2">114-2 / CGMCC 5302</strain>
    </source>
</reference>
<dbReference type="OrthoDB" id="2245989at2759"/>
<dbReference type="PANTHER" id="PTHR38116:SF9">
    <property type="entry name" value="BZIP DOMAIN-CONTAINING PROTEIN"/>
    <property type="match status" value="1"/>
</dbReference>
<dbReference type="InterPro" id="IPR021833">
    <property type="entry name" value="DUF3425"/>
</dbReference>
<evidence type="ECO:0000313" key="1">
    <source>
        <dbReference type="EMBL" id="EPS28155.1"/>
    </source>
</evidence>
<dbReference type="EMBL" id="KB644410">
    <property type="protein sequence ID" value="EPS28155.1"/>
    <property type="molecule type" value="Genomic_DNA"/>
</dbReference>
<dbReference type="Proteomes" id="UP000019376">
    <property type="component" value="Unassembled WGS sequence"/>
</dbReference>
<name>S7ZC07_PENO1</name>
<accession>S7ZC07</accession>
<dbReference type="Pfam" id="PF11905">
    <property type="entry name" value="DUF3425"/>
    <property type="match status" value="1"/>
</dbReference>
<dbReference type="PhylomeDB" id="S7ZC07"/>
<dbReference type="STRING" id="933388.S7ZC07"/>
<organism evidence="1 2">
    <name type="scientific">Penicillium oxalicum (strain 114-2 / CGMCC 5302)</name>
    <name type="common">Penicillium decumbens</name>
    <dbReference type="NCBI Taxonomy" id="933388"/>
    <lineage>
        <taxon>Eukaryota</taxon>
        <taxon>Fungi</taxon>
        <taxon>Dikarya</taxon>
        <taxon>Ascomycota</taxon>
        <taxon>Pezizomycotina</taxon>
        <taxon>Eurotiomycetes</taxon>
        <taxon>Eurotiomycetidae</taxon>
        <taxon>Eurotiales</taxon>
        <taxon>Aspergillaceae</taxon>
        <taxon>Penicillium</taxon>
    </lineage>
</organism>
<dbReference type="eggNOG" id="ENOG502S26C">
    <property type="taxonomic scope" value="Eukaryota"/>
</dbReference>
<sequence>MLNTGQFAPSDSIHSALANDELAADADLSGVLDFTAALNDLESARFTFPDDHTLDVPILSVLQAGSQLASLFGCEDTIWDPTALRTLSPISSSAMPLTSNLEPTAAQITIPHHPVFDILPWPSMRTKLITIFSLPAQARPVIARDPMALMQLIYDLDDTSEGLRVSGSDWRLDRNWEVGQKIFENWWFVLDPDILRQSNLLRQRRGAGRLLPPVGQSNTVQMTSS</sequence>
<evidence type="ECO:0000313" key="2">
    <source>
        <dbReference type="Proteomes" id="UP000019376"/>
    </source>
</evidence>